<evidence type="ECO:0000313" key="18">
    <source>
        <dbReference type="EMBL" id="GAU93160.1"/>
    </source>
</evidence>
<keyword evidence="12" id="KW-0234">DNA repair</keyword>
<dbReference type="InterPro" id="IPR002717">
    <property type="entry name" value="HAT_MYST-type"/>
</dbReference>
<dbReference type="InterPro" id="IPR000953">
    <property type="entry name" value="Chromo/chromo_shadow_dom"/>
</dbReference>
<feature type="compositionally biased region" description="Polar residues" evidence="16">
    <location>
        <begin position="220"/>
        <end position="243"/>
    </location>
</feature>
<dbReference type="Pfam" id="PF11717">
    <property type="entry name" value="Tudor-knot"/>
    <property type="match status" value="1"/>
</dbReference>
<evidence type="ECO:0000256" key="15">
    <source>
        <dbReference type="PIRSR" id="PIRSR602717-51"/>
    </source>
</evidence>
<keyword evidence="7" id="KW-0863">Zinc-finger</keyword>
<dbReference type="Pfam" id="PF01853">
    <property type="entry name" value="MOZ_SAS"/>
    <property type="match status" value="1"/>
</dbReference>
<dbReference type="Gene3D" id="3.30.60.60">
    <property type="entry name" value="N-acetyl transferase-like"/>
    <property type="match status" value="1"/>
</dbReference>
<reference evidence="18 19" key="1">
    <citation type="journal article" date="2016" name="Nat. Commun.">
        <title>Extremotolerant tardigrade genome and improved radiotolerance of human cultured cells by tardigrade-unique protein.</title>
        <authorList>
            <person name="Hashimoto T."/>
            <person name="Horikawa D.D."/>
            <person name="Saito Y."/>
            <person name="Kuwahara H."/>
            <person name="Kozuka-Hata H."/>
            <person name="Shin-I T."/>
            <person name="Minakuchi Y."/>
            <person name="Ohishi K."/>
            <person name="Motoyama A."/>
            <person name="Aizu T."/>
            <person name="Enomoto A."/>
            <person name="Kondo K."/>
            <person name="Tanaka S."/>
            <person name="Hara Y."/>
            <person name="Koshikawa S."/>
            <person name="Sagara H."/>
            <person name="Miura T."/>
            <person name="Yokobori S."/>
            <person name="Miyagawa K."/>
            <person name="Suzuki Y."/>
            <person name="Kubo T."/>
            <person name="Oyama M."/>
            <person name="Kohara Y."/>
            <person name="Fujiyama A."/>
            <person name="Arakawa K."/>
            <person name="Katayama T."/>
            <person name="Toyoda A."/>
            <person name="Kunieda T."/>
        </authorList>
    </citation>
    <scope>NUCLEOTIDE SEQUENCE [LARGE SCALE GENOMIC DNA]</scope>
    <source>
        <strain evidence="18 19">YOKOZUNA-1</strain>
    </source>
</reference>
<dbReference type="GO" id="GO:0035267">
    <property type="term" value="C:NuA4 histone acetyltransferase complex"/>
    <property type="evidence" value="ECO:0007669"/>
    <property type="project" value="TreeGrafter"/>
</dbReference>
<dbReference type="STRING" id="947166.A0A1D1UX38"/>
<name>A0A1D1UX38_RAMVA</name>
<dbReference type="GO" id="GO:0006355">
    <property type="term" value="P:regulation of DNA-templated transcription"/>
    <property type="evidence" value="ECO:0007669"/>
    <property type="project" value="InterPro"/>
</dbReference>
<keyword evidence="4" id="KW-0808">Transferase</keyword>
<comment type="similarity">
    <text evidence="2">Belongs to the MYST (SAS/MOZ) family.</text>
</comment>
<dbReference type="InterPro" id="IPR025995">
    <property type="entry name" value="Tudor-knot"/>
</dbReference>
<protein>
    <recommendedName>
        <fullName evidence="3">histone acetyltransferase</fullName>
        <ecNumber evidence="3">2.3.1.48</ecNumber>
    </recommendedName>
</protein>
<dbReference type="FunFam" id="3.30.60.60:FF:000001">
    <property type="entry name" value="Histone acetyltransferase"/>
    <property type="match status" value="1"/>
</dbReference>
<dbReference type="SUPFAM" id="SSF55729">
    <property type="entry name" value="Acyl-CoA N-acyltransferases (Nat)"/>
    <property type="match status" value="1"/>
</dbReference>
<keyword evidence="5" id="KW-0479">Metal-binding</keyword>
<evidence type="ECO:0000256" key="5">
    <source>
        <dbReference type="ARBA" id="ARBA00022723"/>
    </source>
</evidence>
<keyword evidence="11" id="KW-0804">Transcription</keyword>
<dbReference type="PANTHER" id="PTHR10615">
    <property type="entry name" value="HISTONE ACETYLTRANSFERASE"/>
    <property type="match status" value="1"/>
</dbReference>
<evidence type="ECO:0000256" key="6">
    <source>
        <dbReference type="ARBA" id="ARBA00022763"/>
    </source>
</evidence>
<dbReference type="Gene3D" id="1.10.10.10">
    <property type="entry name" value="Winged helix-like DNA-binding domain superfamily/Winged helix DNA-binding domain"/>
    <property type="match status" value="1"/>
</dbReference>
<evidence type="ECO:0000256" key="3">
    <source>
        <dbReference type="ARBA" id="ARBA00013184"/>
    </source>
</evidence>
<comment type="caution">
    <text evidence="18">The sequence shown here is derived from an EMBL/GenBank/DDBJ whole genome shotgun (WGS) entry which is preliminary data.</text>
</comment>
<feature type="region of interest" description="Disordered" evidence="16">
    <location>
        <begin position="1"/>
        <end position="71"/>
    </location>
</feature>
<evidence type="ECO:0000256" key="16">
    <source>
        <dbReference type="SAM" id="MobiDB-lite"/>
    </source>
</evidence>
<keyword evidence="6" id="KW-0227">DNA damage</keyword>
<dbReference type="Gene3D" id="2.30.30.140">
    <property type="match status" value="1"/>
</dbReference>
<keyword evidence="10" id="KW-0805">Transcription regulation</keyword>
<dbReference type="GO" id="GO:0005634">
    <property type="term" value="C:nucleus"/>
    <property type="evidence" value="ECO:0007669"/>
    <property type="project" value="UniProtKB-SubCell"/>
</dbReference>
<dbReference type="GO" id="GO:0046972">
    <property type="term" value="F:histone H4K16 acetyltransferase activity"/>
    <property type="evidence" value="ECO:0007669"/>
    <property type="project" value="TreeGrafter"/>
</dbReference>
<evidence type="ECO:0000313" key="19">
    <source>
        <dbReference type="Proteomes" id="UP000186922"/>
    </source>
</evidence>
<dbReference type="InterPro" id="IPR050603">
    <property type="entry name" value="MYST_HAT"/>
</dbReference>
<evidence type="ECO:0000256" key="11">
    <source>
        <dbReference type="ARBA" id="ARBA00023163"/>
    </source>
</evidence>
<dbReference type="EMBL" id="BDGG01000002">
    <property type="protein sequence ID" value="GAU93160.1"/>
    <property type="molecule type" value="Genomic_DNA"/>
</dbReference>
<dbReference type="GO" id="GO:0000724">
    <property type="term" value="P:double-strand break repair via homologous recombination"/>
    <property type="evidence" value="ECO:0007669"/>
    <property type="project" value="TreeGrafter"/>
</dbReference>
<dbReference type="SUPFAM" id="SSF54160">
    <property type="entry name" value="Chromo domain-like"/>
    <property type="match status" value="1"/>
</dbReference>
<evidence type="ECO:0000256" key="8">
    <source>
        <dbReference type="ARBA" id="ARBA00022833"/>
    </source>
</evidence>
<evidence type="ECO:0000256" key="13">
    <source>
        <dbReference type="ARBA" id="ARBA00023242"/>
    </source>
</evidence>
<feature type="active site" description="Proton donor/acceptor" evidence="15">
    <location>
        <position position="471"/>
    </location>
</feature>
<dbReference type="Pfam" id="PF17772">
    <property type="entry name" value="zf-MYST"/>
    <property type="match status" value="1"/>
</dbReference>
<keyword evidence="13" id="KW-0539">Nucleus</keyword>
<evidence type="ECO:0000256" key="10">
    <source>
        <dbReference type="ARBA" id="ARBA00023015"/>
    </source>
</evidence>
<evidence type="ECO:0000259" key="17">
    <source>
        <dbReference type="PROSITE" id="PS51726"/>
    </source>
</evidence>
<keyword evidence="8" id="KW-0862">Zinc</keyword>
<dbReference type="EC" id="2.3.1.48" evidence="3"/>
<keyword evidence="19" id="KW-1185">Reference proteome</keyword>
<evidence type="ECO:0000256" key="1">
    <source>
        <dbReference type="ARBA" id="ARBA00004123"/>
    </source>
</evidence>
<dbReference type="PANTHER" id="PTHR10615:SF219">
    <property type="entry name" value="HISTONE ACETYLTRANSFERASE KAT5"/>
    <property type="match status" value="1"/>
</dbReference>
<dbReference type="FunFam" id="3.40.630.30:FF:000002">
    <property type="entry name" value="Histone acetyltransferase"/>
    <property type="match status" value="1"/>
</dbReference>
<dbReference type="SMART" id="SM00298">
    <property type="entry name" value="CHROMO"/>
    <property type="match status" value="1"/>
</dbReference>
<feature type="domain" description="MYST-type HAT" evidence="17">
    <location>
        <begin position="295"/>
        <end position="575"/>
    </location>
</feature>
<dbReference type="FunFam" id="1.10.10.10:FF:000022">
    <property type="entry name" value="Histone acetyltransferase"/>
    <property type="match status" value="1"/>
</dbReference>
<feature type="compositionally biased region" description="Low complexity" evidence="16">
    <location>
        <begin position="193"/>
        <end position="202"/>
    </location>
</feature>
<evidence type="ECO:0000256" key="9">
    <source>
        <dbReference type="ARBA" id="ARBA00022990"/>
    </source>
</evidence>
<feature type="compositionally biased region" description="Basic and acidic residues" evidence="16">
    <location>
        <begin position="31"/>
        <end position="43"/>
    </location>
</feature>
<feature type="compositionally biased region" description="Acidic residues" evidence="16">
    <location>
        <begin position="45"/>
        <end position="54"/>
    </location>
</feature>
<comment type="subcellular location">
    <subcellularLocation>
        <location evidence="1">Nucleus</location>
    </subcellularLocation>
</comment>
<dbReference type="AlphaFoldDB" id="A0A1D1UX38"/>
<gene>
    <name evidence="18" type="primary">RvY_05143-1</name>
    <name evidence="18" type="synonym">RvY_05143.1</name>
    <name evidence="18" type="ORF">RvY_05143</name>
</gene>
<dbReference type="GO" id="GO:0008270">
    <property type="term" value="F:zinc ion binding"/>
    <property type="evidence" value="ECO:0007669"/>
    <property type="project" value="UniProtKB-KW"/>
</dbReference>
<evidence type="ECO:0000256" key="4">
    <source>
        <dbReference type="ARBA" id="ARBA00022679"/>
    </source>
</evidence>
<dbReference type="InterPro" id="IPR040706">
    <property type="entry name" value="Zf-MYST"/>
</dbReference>
<accession>A0A1D1UX38</accession>
<evidence type="ECO:0000256" key="2">
    <source>
        <dbReference type="ARBA" id="ARBA00010107"/>
    </source>
</evidence>
<organism evidence="18 19">
    <name type="scientific">Ramazzottius varieornatus</name>
    <name type="common">Water bear</name>
    <name type="synonym">Tardigrade</name>
    <dbReference type="NCBI Taxonomy" id="947166"/>
    <lineage>
        <taxon>Eukaryota</taxon>
        <taxon>Metazoa</taxon>
        <taxon>Ecdysozoa</taxon>
        <taxon>Tardigrada</taxon>
        <taxon>Eutardigrada</taxon>
        <taxon>Parachela</taxon>
        <taxon>Hypsibioidea</taxon>
        <taxon>Ramazzottiidae</taxon>
        <taxon>Ramazzottius</taxon>
    </lineage>
</organism>
<dbReference type="InterPro" id="IPR036388">
    <property type="entry name" value="WH-like_DNA-bd_sf"/>
</dbReference>
<feature type="region of interest" description="Disordered" evidence="16">
    <location>
        <begin position="183"/>
        <end position="271"/>
    </location>
</feature>
<dbReference type="CDD" id="cd04301">
    <property type="entry name" value="NAT_SF"/>
    <property type="match status" value="1"/>
</dbReference>
<evidence type="ECO:0000256" key="12">
    <source>
        <dbReference type="ARBA" id="ARBA00023204"/>
    </source>
</evidence>
<dbReference type="InterPro" id="IPR016197">
    <property type="entry name" value="Chromo-like_dom_sf"/>
</dbReference>
<feature type="compositionally biased region" description="Polar residues" evidence="16">
    <location>
        <begin position="55"/>
        <end position="71"/>
    </location>
</feature>
<dbReference type="Gene3D" id="3.40.630.30">
    <property type="match status" value="1"/>
</dbReference>
<evidence type="ECO:0000256" key="7">
    <source>
        <dbReference type="ARBA" id="ARBA00022771"/>
    </source>
</evidence>
<dbReference type="OrthoDB" id="787137at2759"/>
<keyword evidence="14" id="KW-0012">Acyltransferase</keyword>
<dbReference type="InterPro" id="IPR016181">
    <property type="entry name" value="Acyl_CoA_acyltransferase"/>
</dbReference>
<dbReference type="Proteomes" id="UP000186922">
    <property type="component" value="Unassembled WGS sequence"/>
</dbReference>
<sequence>MAPVSRRTAAARRDHAMVISSPLVDSTTRLRSKDQKLADRSMTDTEPEISEAEDNNSVSETDSGGPLSQDSLKVEDDVHQDPIVVHADEDTAMPINQEIMDSYTKPDPAKVAADPSRMPVATEGAHLKVLMAKEAEYLNAEILAIKQNSEGIYQYYVHWDDYNRRLDEWVGVDRMDISNISYGSPLKDKLNNSSRSSTPDSSEYGLGGKEKRKKTGGRKASTQFPYPSFRSQSLSSAPYTPTKPSADMSDMDSYQMTPAATPAGHGKGMGKGSGALIIPRLSGSMSAHGADDVVTRIKNIQEIEFGKYRIIPWYFSPYPQELMSAPRLMICEFCLKYYGSPLAFSRHRSRCTLSHPPGNEIYRKDTISVYEIDGRKQREYAQNLCLFAKLFLDHKTLYYDTDPFLFYIMTVADDRGDHLVGYFSKEKESQEDYNVACILTLPQYQRRGYGQLLIEFSYELTKREGKLGTPEKPLSDLGYLTYMKYWSAVILRVIFEERKKAEARSQTYQISVNELSEATGIKKEDISAALGNLNLLSYFKGAHIIVAQEKHHNMHKEFTEKRKLVIDPQCLKWTVKDWTRRRW</sequence>
<proteinExistence type="inferred from homology"/>
<dbReference type="PROSITE" id="PS51726">
    <property type="entry name" value="MYST_HAT"/>
    <property type="match status" value="1"/>
</dbReference>
<evidence type="ECO:0000256" key="14">
    <source>
        <dbReference type="ARBA" id="ARBA00023315"/>
    </source>
</evidence>
<keyword evidence="9" id="KW-0007">Acetylation</keyword>